<reference evidence="8" key="1">
    <citation type="journal article" date="2019" name="Int. J. Syst. Evol. Microbiol.">
        <title>The Global Catalogue of Microorganisms (GCM) 10K type strain sequencing project: providing services to taxonomists for standard genome sequencing and annotation.</title>
        <authorList>
            <consortium name="The Broad Institute Genomics Platform"/>
            <consortium name="The Broad Institute Genome Sequencing Center for Infectious Disease"/>
            <person name="Wu L."/>
            <person name="Ma J."/>
        </authorList>
    </citation>
    <scope>NUCLEOTIDE SEQUENCE [LARGE SCALE GENOMIC DNA]</scope>
    <source>
        <strain evidence="8">CGMCC 4.1415</strain>
    </source>
</reference>
<dbReference type="InterPro" id="IPR027417">
    <property type="entry name" value="P-loop_NTPase"/>
</dbReference>
<comment type="caution">
    <text evidence="7">The sequence shown here is derived from an EMBL/GenBank/DDBJ whole genome shotgun (WGS) entry which is preliminary data.</text>
</comment>
<dbReference type="GO" id="GO:0004386">
    <property type="term" value="F:helicase activity"/>
    <property type="evidence" value="ECO:0007669"/>
    <property type="project" value="UniProtKB-KW"/>
</dbReference>
<dbReference type="PROSITE" id="PS51194">
    <property type="entry name" value="HELICASE_CTER"/>
    <property type="match status" value="1"/>
</dbReference>
<dbReference type="PROSITE" id="PS51192">
    <property type="entry name" value="HELICASE_ATP_BIND_1"/>
    <property type="match status" value="1"/>
</dbReference>
<evidence type="ECO:0000256" key="2">
    <source>
        <dbReference type="ARBA" id="ARBA00022801"/>
    </source>
</evidence>
<gene>
    <name evidence="7" type="ORF">ACFPLB_08020</name>
</gene>
<dbReference type="PANTHER" id="PTHR47961">
    <property type="entry name" value="DNA POLYMERASE THETA, PUTATIVE (AFU_ORTHOLOGUE AFUA_1G05260)-RELATED"/>
    <property type="match status" value="1"/>
</dbReference>
<dbReference type="Proteomes" id="UP001596016">
    <property type="component" value="Unassembled WGS sequence"/>
</dbReference>
<evidence type="ECO:0000256" key="1">
    <source>
        <dbReference type="ARBA" id="ARBA00022741"/>
    </source>
</evidence>
<feature type="domain" description="Helicase ATP-binding" evidence="5">
    <location>
        <begin position="313"/>
        <end position="484"/>
    </location>
</feature>
<accession>A0ABW0GXT2</accession>
<evidence type="ECO:0000256" key="4">
    <source>
        <dbReference type="ARBA" id="ARBA00022840"/>
    </source>
</evidence>
<dbReference type="InterPro" id="IPR050474">
    <property type="entry name" value="Hel308_SKI2-like"/>
</dbReference>
<dbReference type="Gene3D" id="3.40.50.300">
    <property type="entry name" value="P-loop containing nucleotide triphosphate hydrolases"/>
    <property type="match status" value="2"/>
</dbReference>
<dbReference type="SMART" id="SM00490">
    <property type="entry name" value="HELICc"/>
    <property type="match status" value="1"/>
</dbReference>
<evidence type="ECO:0000313" key="8">
    <source>
        <dbReference type="Proteomes" id="UP001596016"/>
    </source>
</evidence>
<evidence type="ECO:0000259" key="6">
    <source>
        <dbReference type="PROSITE" id="PS51194"/>
    </source>
</evidence>
<evidence type="ECO:0000313" key="7">
    <source>
        <dbReference type="EMBL" id="MFC5385909.1"/>
    </source>
</evidence>
<dbReference type="InterPro" id="IPR001650">
    <property type="entry name" value="Helicase_C-like"/>
</dbReference>
<name>A0ABW0GXT2_9HYPH</name>
<dbReference type="PANTHER" id="PTHR47961:SF6">
    <property type="entry name" value="DNA-DIRECTED DNA POLYMERASE"/>
    <property type="match status" value="1"/>
</dbReference>
<dbReference type="EMBL" id="JBHSLL010000019">
    <property type="protein sequence ID" value="MFC5385909.1"/>
    <property type="molecule type" value="Genomic_DNA"/>
</dbReference>
<keyword evidence="2" id="KW-0378">Hydrolase</keyword>
<dbReference type="InterPro" id="IPR011545">
    <property type="entry name" value="DEAD/DEAH_box_helicase_dom"/>
</dbReference>
<dbReference type="SUPFAM" id="SSF52540">
    <property type="entry name" value="P-loop containing nucleoside triphosphate hydrolases"/>
    <property type="match status" value="1"/>
</dbReference>
<keyword evidence="1" id="KW-0547">Nucleotide-binding</keyword>
<evidence type="ECO:0000259" key="5">
    <source>
        <dbReference type="PROSITE" id="PS51192"/>
    </source>
</evidence>
<dbReference type="InterPro" id="IPR014001">
    <property type="entry name" value="Helicase_ATP-bd"/>
</dbReference>
<keyword evidence="3 7" id="KW-0347">Helicase</keyword>
<organism evidence="7 8">
    <name type="scientific">Aquamicrobium segne</name>
    <dbReference type="NCBI Taxonomy" id="469547"/>
    <lineage>
        <taxon>Bacteria</taxon>
        <taxon>Pseudomonadati</taxon>
        <taxon>Pseudomonadota</taxon>
        <taxon>Alphaproteobacteria</taxon>
        <taxon>Hyphomicrobiales</taxon>
        <taxon>Phyllobacteriaceae</taxon>
        <taxon>Aquamicrobium</taxon>
    </lineage>
</organism>
<dbReference type="RefSeq" id="WP_378228840.1">
    <property type="nucleotide sequence ID" value="NZ_JBHSLL010000019.1"/>
</dbReference>
<dbReference type="Pfam" id="PF00270">
    <property type="entry name" value="DEAD"/>
    <property type="match status" value="1"/>
</dbReference>
<keyword evidence="8" id="KW-1185">Reference proteome</keyword>
<evidence type="ECO:0000256" key="3">
    <source>
        <dbReference type="ARBA" id="ARBA00022806"/>
    </source>
</evidence>
<dbReference type="SMART" id="SM00487">
    <property type="entry name" value="DEXDc"/>
    <property type="match status" value="1"/>
</dbReference>
<sequence length="1074" mass="115878">MFDATTAQLLRSAPPVPGLDPDDIPALLTSHFANLVSARLGGTSGAPSGDEDSGWSLERISDTYELVTSLNTDGTLRRAAAFVAGTAQQLLARRQVASAPDGPAVANIDRDRVDPTIAASLLFLAAEQYADANEAAAQIHARREGQSYEATILAEHIANLARGQLNHIVERAARWRTHRGERSLDERALAALFEALATGIEMLAARLLNLPVPETAAGRFEAPRHAFQRVLQLSAVLDDQHSDLLGGTLLNAFAGPHHLAALLIAAHDGIAQAALADLPPPDGADAQFWAKWIHARASLFPYLWPNHRDAIAVGFHQTGKSAVVVLPTGAGKTTVSALKLAGALARGKKVVFLAPTHALVEQLTGDLQEIFPQDLLGSVVSSDFDLLFQLDAQLREIEVMTPERCLAMLSFAPEAFSDVGLLVFDECHLLSPQSGKIRRALDSMLCVLAFNHIAPDADLLFLSAMLKNGPEFGEWINQLTGRDCVCVDLLWKPSRQARGVLIYKDEEIDAAKKAAMAAQLAENRKKGKRAKGLRVAAARELVAHPWAIWGLQHNWLGQKTAHCVMTQVLETPVQLAGDIKYGPITIKPNANDVAVRLAVSAARSGIKSIVFVNTKNDAVSVAKDIATELGDTIDATEAERERWDALQAELGDLKHSLLPEPAVAVPHNSAMLRLERDLAERMFKRANGAKAIVATPTLAQGLNLPAHLAILAGDKRADADSKGRADLEAHEILNAAARAGRAGHLANGVVLLIPEPMISFTAGKALGWKVIEKLKSVLPEDDRCVVISDPLEIVLDRLMQGQTVDADVRYVVNRMAALREAEGVEEPNVLFDLRKSFGAFAARKRHAEAEFGAKIADLKKAIVQDAPGDVDNMTAELASQSGLSMKLLLRLRQRITDGAGALPITVSDWLIWTIDWLSADEDARGSLLSDVSRQIMGSCGRKRDTELSSEELHLILPGLLAWISGAPLCEIERALGGNPDSTSDAEKICPRARELVSGVVPRGLSFIMGLVSHIVDEEDPFDKQVELDRQLIECLGPAVRKGYDTPAKVLLSGENPKILSRVLIHRLAAQATRT</sequence>
<proteinExistence type="predicted"/>
<keyword evidence="4" id="KW-0067">ATP-binding</keyword>
<feature type="domain" description="Helicase C-terminal" evidence="6">
    <location>
        <begin position="594"/>
        <end position="786"/>
    </location>
</feature>
<protein>
    <submittedName>
        <fullName evidence="7">DEAD/DEAH box helicase</fullName>
    </submittedName>
</protein>